<dbReference type="AlphaFoldDB" id="A0A9X4RWV5"/>
<name>A0A9X4RWV5_9FLAO</name>
<reference evidence="1" key="1">
    <citation type="submission" date="2022-07" db="EMBL/GenBank/DDBJ databases">
        <title>Description and genome-wide analysis of Profundicola chukchiensis gen. nov., sp. nov., marine bacteria isolated from bottom sediments of the Chukchi Sea.</title>
        <authorList>
            <person name="Romanenko L."/>
            <person name="Otstavnykh N."/>
            <person name="Kurilenko V."/>
            <person name="Eremeev V."/>
            <person name="Velansky P."/>
            <person name="Mikhailov V."/>
            <person name="Isaeva M."/>
        </authorList>
    </citation>
    <scope>NUCLEOTIDE SEQUENCE</scope>
    <source>
        <strain evidence="1">KMM 9713</strain>
    </source>
</reference>
<dbReference type="RefSeq" id="WP_304420712.1">
    <property type="nucleotide sequence ID" value="NZ_JANCMU010000003.1"/>
</dbReference>
<evidence type="ECO:0000313" key="2">
    <source>
        <dbReference type="Proteomes" id="UP001152599"/>
    </source>
</evidence>
<evidence type="ECO:0008006" key="3">
    <source>
        <dbReference type="Google" id="ProtNLM"/>
    </source>
</evidence>
<protein>
    <recommendedName>
        <fullName evidence="3">Lipoprotein</fullName>
    </recommendedName>
</protein>
<proteinExistence type="predicted"/>
<organism evidence="1 2">
    <name type="scientific">Profundicola chukchiensis</name>
    <dbReference type="NCBI Taxonomy" id="2961959"/>
    <lineage>
        <taxon>Bacteria</taxon>
        <taxon>Pseudomonadati</taxon>
        <taxon>Bacteroidota</taxon>
        <taxon>Flavobacteriia</taxon>
        <taxon>Flavobacteriales</taxon>
        <taxon>Weeksellaceae</taxon>
        <taxon>Profundicola</taxon>
    </lineage>
</organism>
<dbReference type="PROSITE" id="PS51257">
    <property type="entry name" value="PROKAR_LIPOPROTEIN"/>
    <property type="match status" value="1"/>
</dbReference>
<dbReference type="Proteomes" id="UP001152599">
    <property type="component" value="Unassembled WGS sequence"/>
</dbReference>
<evidence type="ECO:0000313" key="1">
    <source>
        <dbReference type="EMBL" id="MDG4946242.1"/>
    </source>
</evidence>
<accession>A0A9X4RWV5</accession>
<gene>
    <name evidence="1" type="ORF">NMK71_07440</name>
</gene>
<comment type="caution">
    <text evidence="1">The sequence shown here is derived from an EMBL/GenBank/DDBJ whole genome shotgun (WGS) entry which is preliminary data.</text>
</comment>
<sequence length="121" mass="13699">MKKIIGILIFTLILTSCSDKVVADFEIMNNTEFNIDSLKIEPNISDVGKYISLKKGEKAVYKSDMTTIAKTDGAYQISFLVNGINKTQVFGYYTNGYPLERITKINIEKDTILIDQVFEKD</sequence>
<dbReference type="EMBL" id="JANCMU010000003">
    <property type="protein sequence ID" value="MDG4946242.1"/>
    <property type="molecule type" value="Genomic_DNA"/>
</dbReference>
<keyword evidence="2" id="KW-1185">Reference proteome</keyword>